<accession>A0A6P2C4I0</accession>
<evidence type="ECO:0000259" key="6">
    <source>
        <dbReference type="Pfam" id="PF06305"/>
    </source>
</evidence>
<dbReference type="Pfam" id="PF06305">
    <property type="entry name" value="LapA_dom"/>
    <property type="match status" value="1"/>
</dbReference>
<evidence type="ECO:0000256" key="3">
    <source>
        <dbReference type="ARBA" id="ARBA00022989"/>
    </source>
</evidence>
<evidence type="ECO:0000313" key="7">
    <source>
        <dbReference type="EMBL" id="TVZ05405.1"/>
    </source>
</evidence>
<evidence type="ECO:0000256" key="1">
    <source>
        <dbReference type="ARBA" id="ARBA00022475"/>
    </source>
</evidence>
<gene>
    <name evidence="7" type="ORF">EAS64_12685</name>
</gene>
<keyword evidence="8" id="KW-1185">Reference proteome</keyword>
<dbReference type="RefSeq" id="WP_145853108.1">
    <property type="nucleotide sequence ID" value="NZ_RPFW01000002.1"/>
</dbReference>
<feature type="transmembrane region" description="Helical" evidence="5">
    <location>
        <begin position="17"/>
        <end position="36"/>
    </location>
</feature>
<keyword evidence="2 5" id="KW-0812">Transmembrane</keyword>
<dbReference type="EMBL" id="RPFW01000002">
    <property type="protein sequence ID" value="TVZ05405.1"/>
    <property type="molecule type" value="Genomic_DNA"/>
</dbReference>
<evidence type="ECO:0000313" key="8">
    <source>
        <dbReference type="Proteomes" id="UP000460272"/>
    </source>
</evidence>
<protein>
    <submittedName>
        <fullName evidence="7">DUF1049 domain-containing protein</fullName>
    </submittedName>
</protein>
<feature type="transmembrane region" description="Helical" evidence="5">
    <location>
        <begin position="56"/>
        <end position="76"/>
    </location>
</feature>
<keyword evidence="3 5" id="KW-1133">Transmembrane helix</keyword>
<dbReference type="AlphaFoldDB" id="A0A6P2C4I0"/>
<evidence type="ECO:0000256" key="5">
    <source>
        <dbReference type="SAM" id="Phobius"/>
    </source>
</evidence>
<dbReference type="Proteomes" id="UP000460272">
    <property type="component" value="Unassembled WGS sequence"/>
</dbReference>
<proteinExistence type="predicted"/>
<comment type="caution">
    <text evidence="7">The sequence shown here is derived from an EMBL/GenBank/DDBJ whole genome shotgun (WGS) entry which is preliminary data.</text>
</comment>
<feature type="domain" description="Lipopolysaccharide assembly protein A" evidence="6">
    <location>
        <begin position="38"/>
        <end position="87"/>
    </location>
</feature>
<dbReference type="OrthoDB" id="5197626at2"/>
<dbReference type="GO" id="GO:0005886">
    <property type="term" value="C:plasma membrane"/>
    <property type="evidence" value="ECO:0007669"/>
    <property type="project" value="InterPro"/>
</dbReference>
<keyword evidence="1" id="KW-1003">Cell membrane</keyword>
<evidence type="ECO:0000256" key="2">
    <source>
        <dbReference type="ARBA" id="ARBA00022692"/>
    </source>
</evidence>
<sequence>MAQQGEAQQARQETRRLSGGMITSLIGLAVLVIFIIENRMRIKIRFLAWHFIWPLWVYTIVIALFGALAWFGLGVIRRHRRRRERRER</sequence>
<reference evidence="7 8" key="1">
    <citation type="submission" date="2018-11" db="EMBL/GenBank/DDBJ databases">
        <title>Trebonia kvetii gen.nov., sp.nov., a novel acidophilic actinobacterium, and proposal of the new actinobacterial family Treboniaceae fam. nov.</title>
        <authorList>
            <person name="Rapoport D."/>
            <person name="Sagova-Mareckova M."/>
            <person name="Sedlacek I."/>
            <person name="Provaznik J."/>
            <person name="Kralova S."/>
            <person name="Pavlinic D."/>
            <person name="Benes V."/>
            <person name="Kopecky J."/>
        </authorList>
    </citation>
    <scope>NUCLEOTIDE SEQUENCE [LARGE SCALE GENOMIC DNA]</scope>
    <source>
        <strain evidence="7 8">15Tr583</strain>
    </source>
</reference>
<evidence type="ECO:0000256" key="4">
    <source>
        <dbReference type="ARBA" id="ARBA00023136"/>
    </source>
</evidence>
<organism evidence="7 8">
    <name type="scientific">Trebonia kvetii</name>
    <dbReference type="NCBI Taxonomy" id="2480626"/>
    <lineage>
        <taxon>Bacteria</taxon>
        <taxon>Bacillati</taxon>
        <taxon>Actinomycetota</taxon>
        <taxon>Actinomycetes</taxon>
        <taxon>Streptosporangiales</taxon>
        <taxon>Treboniaceae</taxon>
        <taxon>Trebonia</taxon>
    </lineage>
</organism>
<name>A0A6P2C4I0_9ACTN</name>
<dbReference type="InterPro" id="IPR010445">
    <property type="entry name" value="LapA_dom"/>
</dbReference>
<keyword evidence="4 5" id="KW-0472">Membrane</keyword>